<dbReference type="PANTHER" id="PTHR30294:SF29">
    <property type="entry name" value="MULTIDRUG ABC TRANSPORTER PERMEASE YBHS-RELATED"/>
    <property type="match status" value="1"/>
</dbReference>
<reference evidence="7" key="1">
    <citation type="journal article" date="2020" name="mSystems">
        <title>Genome- and Community-Level Interaction Insights into Carbon Utilization and Element Cycling Functions of Hydrothermarchaeota in Hydrothermal Sediment.</title>
        <authorList>
            <person name="Zhou Z."/>
            <person name="Liu Y."/>
            <person name="Xu W."/>
            <person name="Pan J."/>
            <person name="Luo Z.H."/>
            <person name="Li M."/>
        </authorList>
    </citation>
    <scope>NUCLEOTIDE SEQUENCE [LARGE SCALE GENOMIC DNA]</scope>
    <source>
        <strain evidence="7">SpSt-695</strain>
    </source>
</reference>
<keyword evidence="2" id="KW-1003">Cell membrane</keyword>
<sequence length="236" mass="27607">MKRVFAVYKKELKSYFNSPIGYIYLVVFLVLTQWLFLRNFFVFPQTTLRDLFSLFPIIFVLFIPGLTMRLWAEERKVNTIEILFTLPLKDYEILFGKFLSALTFFALSLLLTFLLPITLSFIGDLDWGATISGYIGALFLGGAYISLGLALSSFTQNQIVAYILSVTICFLFYIIGEDALIANFSTFWINIFKFFSLKTRFESITRGIIDLRDIIYYISFMGFFLYLNIWIMDRRR</sequence>
<proteinExistence type="predicted"/>
<feature type="transmembrane region" description="Helical" evidence="6">
    <location>
        <begin position="131"/>
        <end position="152"/>
    </location>
</feature>
<dbReference type="GO" id="GO:0140359">
    <property type="term" value="F:ABC-type transporter activity"/>
    <property type="evidence" value="ECO:0007669"/>
    <property type="project" value="InterPro"/>
</dbReference>
<dbReference type="Pfam" id="PF12679">
    <property type="entry name" value="ABC2_membrane_2"/>
    <property type="match status" value="1"/>
</dbReference>
<keyword evidence="4 6" id="KW-1133">Transmembrane helix</keyword>
<dbReference type="GO" id="GO:0005886">
    <property type="term" value="C:plasma membrane"/>
    <property type="evidence" value="ECO:0007669"/>
    <property type="project" value="UniProtKB-SubCell"/>
</dbReference>
<evidence type="ECO:0000256" key="6">
    <source>
        <dbReference type="SAM" id="Phobius"/>
    </source>
</evidence>
<dbReference type="InterPro" id="IPR051449">
    <property type="entry name" value="ABC-2_transporter_component"/>
</dbReference>
<evidence type="ECO:0000313" key="7">
    <source>
        <dbReference type="EMBL" id="HGK53833.1"/>
    </source>
</evidence>
<accession>A0A7V4E252</accession>
<protein>
    <submittedName>
        <fullName evidence="7">ABC transporter</fullName>
    </submittedName>
</protein>
<feature type="transmembrane region" description="Helical" evidence="6">
    <location>
        <begin position="159"/>
        <end position="176"/>
    </location>
</feature>
<evidence type="ECO:0000256" key="4">
    <source>
        <dbReference type="ARBA" id="ARBA00022989"/>
    </source>
</evidence>
<keyword evidence="5 6" id="KW-0472">Membrane</keyword>
<feature type="transmembrane region" description="Helical" evidence="6">
    <location>
        <begin position="93"/>
        <end position="119"/>
    </location>
</feature>
<name>A0A7V4E252_UNCW3</name>
<feature type="transmembrane region" description="Helical" evidence="6">
    <location>
        <begin position="21"/>
        <end position="41"/>
    </location>
</feature>
<gene>
    <name evidence="7" type="ORF">ENU72_02270</name>
</gene>
<evidence type="ECO:0000256" key="3">
    <source>
        <dbReference type="ARBA" id="ARBA00022692"/>
    </source>
</evidence>
<dbReference type="EMBL" id="DTDP01000098">
    <property type="protein sequence ID" value="HGK53833.1"/>
    <property type="molecule type" value="Genomic_DNA"/>
</dbReference>
<evidence type="ECO:0000256" key="5">
    <source>
        <dbReference type="ARBA" id="ARBA00023136"/>
    </source>
</evidence>
<evidence type="ECO:0000256" key="1">
    <source>
        <dbReference type="ARBA" id="ARBA00004651"/>
    </source>
</evidence>
<evidence type="ECO:0000256" key="2">
    <source>
        <dbReference type="ARBA" id="ARBA00022475"/>
    </source>
</evidence>
<keyword evidence="3 6" id="KW-0812">Transmembrane</keyword>
<comment type="caution">
    <text evidence="7">The sequence shown here is derived from an EMBL/GenBank/DDBJ whole genome shotgun (WGS) entry which is preliminary data.</text>
</comment>
<feature type="transmembrane region" description="Helical" evidence="6">
    <location>
        <begin position="214"/>
        <end position="231"/>
    </location>
</feature>
<dbReference type="AlphaFoldDB" id="A0A7V4E252"/>
<organism evidence="7">
    <name type="scientific">candidate division WOR-3 bacterium</name>
    <dbReference type="NCBI Taxonomy" id="2052148"/>
    <lineage>
        <taxon>Bacteria</taxon>
        <taxon>Bacteria division WOR-3</taxon>
    </lineage>
</organism>
<dbReference type="PANTHER" id="PTHR30294">
    <property type="entry name" value="MEMBRANE COMPONENT OF ABC TRANSPORTER YHHJ-RELATED"/>
    <property type="match status" value="1"/>
</dbReference>
<comment type="subcellular location">
    <subcellularLocation>
        <location evidence="1">Cell membrane</location>
        <topology evidence="1">Multi-pass membrane protein</topology>
    </subcellularLocation>
</comment>
<feature type="transmembrane region" description="Helical" evidence="6">
    <location>
        <begin position="53"/>
        <end position="72"/>
    </location>
</feature>